<evidence type="ECO:0000313" key="6">
    <source>
        <dbReference type="EMBL" id="PSN62972.1"/>
    </source>
</evidence>
<dbReference type="Gene3D" id="3.60.15.10">
    <property type="entry name" value="Ribonuclease Z/Hydroxyacylglutathione hydrolase-like"/>
    <property type="match status" value="1"/>
</dbReference>
<reference evidence="6 7" key="1">
    <citation type="journal article" date="2018" name="Front. Microbiol.">
        <title>Genome-Wide Analysis of Corynespora cassiicola Leaf Fall Disease Putative Effectors.</title>
        <authorList>
            <person name="Lopez D."/>
            <person name="Ribeiro S."/>
            <person name="Label P."/>
            <person name="Fumanal B."/>
            <person name="Venisse J.S."/>
            <person name="Kohler A."/>
            <person name="de Oliveira R.R."/>
            <person name="Labutti K."/>
            <person name="Lipzen A."/>
            <person name="Lail K."/>
            <person name="Bauer D."/>
            <person name="Ohm R.A."/>
            <person name="Barry K.W."/>
            <person name="Spatafora J."/>
            <person name="Grigoriev I.V."/>
            <person name="Martin F.M."/>
            <person name="Pujade-Renaud V."/>
        </authorList>
    </citation>
    <scope>NUCLEOTIDE SEQUENCE [LARGE SCALE GENOMIC DNA]</scope>
    <source>
        <strain evidence="6 7">Philippines</strain>
    </source>
</reference>
<dbReference type="OrthoDB" id="10250730at2759"/>
<dbReference type="PANTHER" id="PTHR42978:SF4">
    <property type="entry name" value="METALLO-BETA-LACTAMASE DOMAIN-CONTAINING PROTEIN"/>
    <property type="match status" value="1"/>
</dbReference>
<dbReference type="EMBL" id="KZ678140">
    <property type="protein sequence ID" value="PSN62972.1"/>
    <property type="molecule type" value="Genomic_DNA"/>
</dbReference>
<dbReference type="STRING" id="1448308.A0A2T2NBZ7"/>
<feature type="domain" description="Metallo-beta-lactamase" evidence="5">
    <location>
        <begin position="47"/>
        <end position="280"/>
    </location>
</feature>
<dbReference type="Proteomes" id="UP000240883">
    <property type="component" value="Unassembled WGS sequence"/>
</dbReference>
<dbReference type="GO" id="GO:0046872">
    <property type="term" value="F:metal ion binding"/>
    <property type="evidence" value="ECO:0007669"/>
    <property type="project" value="UniProtKB-KW"/>
</dbReference>
<dbReference type="GO" id="GO:0016787">
    <property type="term" value="F:hydrolase activity"/>
    <property type="evidence" value="ECO:0007669"/>
    <property type="project" value="UniProtKB-KW"/>
</dbReference>
<proteinExistence type="inferred from homology"/>
<organism evidence="6 7">
    <name type="scientific">Corynespora cassiicola Philippines</name>
    <dbReference type="NCBI Taxonomy" id="1448308"/>
    <lineage>
        <taxon>Eukaryota</taxon>
        <taxon>Fungi</taxon>
        <taxon>Dikarya</taxon>
        <taxon>Ascomycota</taxon>
        <taxon>Pezizomycotina</taxon>
        <taxon>Dothideomycetes</taxon>
        <taxon>Pleosporomycetidae</taxon>
        <taxon>Pleosporales</taxon>
        <taxon>Corynesporascaceae</taxon>
        <taxon>Corynespora</taxon>
    </lineage>
</organism>
<keyword evidence="4" id="KW-0862">Zinc</keyword>
<dbReference type="SMART" id="SM00849">
    <property type="entry name" value="Lactamase_B"/>
    <property type="match status" value="1"/>
</dbReference>
<name>A0A2T2NBZ7_CORCC</name>
<keyword evidence="7" id="KW-1185">Reference proteome</keyword>
<evidence type="ECO:0000313" key="7">
    <source>
        <dbReference type="Proteomes" id="UP000240883"/>
    </source>
</evidence>
<dbReference type="InterPro" id="IPR001279">
    <property type="entry name" value="Metallo-B-lactamas"/>
</dbReference>
<evidence type="ECO:0000256" key="2">
    <source>
        <dbReference type="ARBA" id="ARBA00022723"/>
    </source>
</evidence>
<dbReference type="InterPro" id="IPR036866">
    <property type="entry name" value="RibonucZ/Hydroxyglut_hydro"/>
</dbReference>
<evidence type="ECO:0000256" key="4">
    <source>
        <dbReference type="ARBA" id="ARBA00022833"/>
    </source>
</evidence>
<sequence length="315" mass="35152">MPDVEPRSGSLPETNAHVNLSLLDGGSFIGDVGKIHAGVPKAKFRVYDWAFYISHNGRHVLWDLGLDEDRSSYTPWVNKFMLDEVNLVGPRKSIVRQLRERGVGAEQIDTVLFSHAHWDHSRPIRAEFPNATAYFGPGTKDGCSPGHMADPSMQWDGRFFDPEKATERWEELKGPWKPFGPFEYALDFFGDGSFWILRAPGHMAGNLCAVARLENGEWVLLGSDCCHSRELLDGKYEISQFYVPGLGKMSLHADIGAAKDTIGKIRVLEKDFGVHVALAHDASWMKDGTDEILMSLLDDGMKVAARERIPRGEVA</sequence>
<dbReference type="CDD" id="cd07730">
    <property type="entry name" value="metallo-hydrolase-like_MBL-fold"/>
    <property type="match status" value="1"/>
</dbReference>
<dbReference type="AlphaFoldDB" id="A0A2T2NBZ7"/>
<keyword evidence="3 6" id="KW-0378">Hydrolase</keyword>
<evidence type="ECO:0000259" key="5">
    <source>
        <dbReference type="SMART" id="SM00849"/>
    </source>
</evidence>
<dbReference type="Pfam" id="PF00753">
    <property type="entry name" value="Lactamase_B"/>
    <property type="match status" value="1"/>
</dbReference>
<accession>A0A2T2NBZ7</accession>
<gene>
    <name evidence="6" type="ORF">BS50DRAFT_101662</name>
</gene>
<dbReference type="PANTHER" id="PTHR42978">
    <property type="entry name" value="QUORUM-QUENCHING LACTONASE YTNP-RELATED-RELATED"/>
    <property type="match status" value="1"/>
</dbReference>
<protein>
    <submittedName>
        <fullName evidence="6">Metallo-hydrolase/oxidoreductase</fullName>
    </submittedName>
</protein>
<keyword evidence="2" id="KW-0479">Metal-binding</keyword>
<dbReference type="InterPro" id="IPR051013">
    <property type="entry name" value="MBL_superfamily_lactonases"/>
</dbReference>
<evidence type="ECO:0000256" key="3">
    <source>
        <dbReference type="ARBA" id="ARBA00022801"/>
    </source>
</evidence>
<comment type="similarity">
    <text evidence="1">Belongs to the metallo-beta-lactamase superfamily.</text>
</comment>
<evidence type="ECO:0000256" key="1">
    <source>
        <dbReference type="ARBA" id="ARBA00007749"/>
    </source>
</evidence>
<dbReference type="SUPFAM" id="SSF56281">
    <property type="entry name" value="Metallo-hydrolase/oxidoreductase"/>
    <property type="match status" value="1"/>
</dbReference>